<protein>
    <recommendedName>
        <fullName evidence="10">GAIN-B domain-containing protein</fullName>
    </recommendedName>
</protein>
<dbReference type="InterPro" id="IPR057244">
    <property type="entry name" value="GAIN_B"/>
</dbReference>
<evidence type="ECO:0000259" key="10">
    <source>
        <dbReference type="PROSITE" id="PS50221"/>
    </source>
</evidence>
<keyword evidence="5" id="KW-0732">Signal</keyword>
<proteinExistence type="predicted"/>
<feature type="transmembrane region" description="Helical" evidence="9">
    <location>
        <begin position="344"/>
        <end position="365"/>
    </location>
</feature>
<dbReference type="InterPro" id="IPR036383">
    <property type="entry name" value="TSP1_rpt_sf"/>
</dbReference>
<evidence type="ECO:0000256" key="1">
    <source>
        <dbReference type="ARBA" id="ARBA00004370"/>
    </source>
</evidence>
<keyword evidence="6 9" id="KW-1133">Transmembrane helix</keyword>
<dbReference type="PANTHER" id="PTHR10239">
    <property type="entry name" value="ISTHMIN-2"/>
    <property type="match status" value="1"/>
</dbReference>
<accession>A0A0P7W8B3</accession>
<dbReference type="InterPro" id="IPR000203">
    <property type="entry name" value="GPS"/>
</dbReference>
<evidence type="ECO:0000256" key="5">
    <source>
        <dbReference type="ARBA" id="ARBA00022729"/>
    </source>
</evidence>
<feature type="domain" description="GAIN-B" evidence="10">
    <location>
        <begin position="174"/>
        <end position="332"/>
    </location>
</feature>
<keyword evidence="3" id="KW-0964">Secreted</keyword>
<dbReference type="PROSITE" id="PS50092">
    <property type="entry name" value="TSP1"/>
    <property type="match status" value="1"/>
</dbReference>
<dbReference type="Pfam" id="PF16489">
    <property type="entry name" value="GAIN"/>
    <property type="match status" value="1"/>
</dbReference>
<keyword evidence="4 9" id="KW-0812">Transmembrane</keyword>
<evidence type="ECO:0000313" key="11">
    <source>
        <dbReference type="EMBL" id="KPP57119.1"/>
    </source>
</evidence>
<gene>
    <name evidence="11" type="ORF">Z043_125189</name>
</gene>
<keyword evidence="7 9" id="KW-0472">Membrane</keyword>
<dbReference type="PANTHER" id="PTHR10239:SF32">
    <property type="entry name" value="ADHESION G PROTEIN-COUPLED RECEPTOR B2"/>
    <property type="match status" value="1"/>
</dbReference>
<dbReference type="GO" id="GO:0016020">
    <property type="term" value="C:membrane"/>
    <property type="evidence" value="ECO:0007669"/>
    <property type="project" value="UniProtKB-SubCell"/>
</dbReference>
<comment type="subcellular location">
    <subcellularLocation>
        <location evidence="1">Membrane</location>
    </subcellularLocation>
    <subcellularLocation>
        <location evidence="2">Secreted</location>
    </subcellularLocation>
</comment>
<keyword evidence="8" id="KW-1015">Disulfide bond</keyword>
<evidence type="ECO:0000256" key="9">
    <source>
        <dbReference type="SAM" id="Phobius"/>
    </source>
</evidence>
<evidence type="ECO:0000256" key="7">
    <source>
        <dbReference type="ARBA" id="ARBA00023136"/>
    </source>
</evidence>
<dbReference type="InterPro" id="IPR046338">
    <property type="entry name" value="GAIN_dom_sf"/>
</dbReference>
<dbReference type="Proteomes" id="UP000034805">
    <property type="component" value="Unassembled WGS sequence"/>
</dbReference>
<dbReference type="SUPFAM" id="SSF82895">
    <property type="entry name" value="TSP-1 type 1 repeat"/>
    <property type="match status" value="1"/>
</dbReference>
<dbReference type="Pfam" id="PF01825">
    <property type="entry name" value="GPS"/>
    <property type="match status" value="1"/>
</dbReference>
<name>A0A0P7W8B3_SCLFO</name>
<sequence length="366" mass="40455">MFYTPASGTWGPWSAWSECSQTCGSGSQQRVRECQGDPCHDSRDETRSCREKECPADHKVCQDDFLNSISWRKTAVGEMVFTKCPSDTTGGDLLAGGEKSPSASFSVREHLAKGQRTLAAEGMSQVVRSLHQLLSRRSYYSGDLLFSVEILHNVTDTFRRAAYVPAAEDTQREPVSAVSSDIRFPMKGRRGMKGWARTSQDKLFIPKELFTLASAESEDSSSFVIGVVLYRTLGFILPAPESPLMINSKVLTVTVRPPPKPMARLVTLDLYPLLNGTLEPSCAVWDYGNREAGPENWDTESCQTLPSTTVQTKCLCSKLSTFAVLTQQPNNKEMKPSTFPPVPVLVGTVVSCAALLILKIIYFIFW</sequence>
<dbReference type="PROSITE" id="PS50221">
    <property type="entry name" value="GAIN_B"/>
    <property type="match status" value="1"/>
</dbReference>
<reference evidence="11 12" key="1">
    <citation type="submission" date="2015-08" db="EMBL/GenBank/DDBJ databases">
        <title>The genome of the Asian arowana (Scleropages formosus).</title>
        <authorList>
            <person name="Tan M.H."/>
            <person name="Gan H.M."/>
            <person name="Croft L.J."/>
            <person name="Austin C.M."/>
        </authorList>
    </citation>
    <scope>NUCLEOTIDE SEQUENCE [LARGE SCALE GENOMIC DNA]</scope>
    <source>
        <strain evidence="11">Aro1</strain>
    </source>
</reference>
<comment type="caution">
    <text evidence="11">The sequence shown here is derived from an EMBL/GenBank/DDBJ whole genome shotgun (WGS) entry which is preliminary data.</text>
</comment>
<dbReference type="EMBL" id="JARO02017544">
    <property type="protein sequence ID" value="KPP57119.1"/>
    <property type="molecule type" value="Genomic_DNA"/>
</dbReference>
<dbReference type="SMART" id="SM00209">
    <property type="entry name" value="TSP1"/>
    <property type="match status" value="1"/>
</dbReference>
<dbReference type="SMART" id="SM00303">
    <property type="entry name" value="GPS"/>
    <property type="match status" value="1"/>
</dbReference>
<feature type="non-terminal residue" evidence="11">
    <location>
        <position position="366"/>
    </location>
</feature>
<evidence type="ECO:0000256" key="6">
    <source>
        <dbReference type="ARBA" id="ARBA00022989"/>
    </source>
</evidence>
<dbReference type="Gene3D" id="2.60.220.50">
    <property type="match status" value="1"/>
</dbReference>
<evidence type="ECO:0000256" key="3">
    <source>
        <dbReference type="ARBA" id="ARBA00022525"/>
    </source>
</evidence>
<dbReference type="Gene3D" id="2.20.100.10">
    <property type="entry name" value="Thrombospondin type-1 (TSP1) repeat"/>
    <property type="match status" value="1"/>
</dbReference>
<evidence type="ECO:0000313" key="12">
    <source>
        <dbReference type="Proteomes" id="UP000034805"/>
    </source>
</evidence>
<dbReference type="GO" id="GO:0005576">
    <property type="term" value="C:extracellular region"/>
    <property type="evidence" value="ECO:0007669"/>
    <property type="project" value="UniProtKB-SubCell"/>
</dbReference>
<dbReference type="Pfam" id="PF00090">
    <property type="entry name" value="TSP_1"/>
    <property type="match status" value="1"/>
</dbReference>
<organism evidence="11 12">
    <name type="scientific">Scleropages formosus</name>
    <name type="common">Asian bonytongue</name>
    <name type="synonym">Osteoglossum formosum</name>
    <dbReference type="NCBI Taxonomy" id="113540"/>
    <lineage>
        <taxon>Eukaryota</taxon>
        <taxon>Metazoa</taxon>
        <taxon>Chordata</taxon>
        <taxon>Craniata</taxon>
        <taxon>Vertebrata</taxon>
        <taxon>Euteleostomi</taxon>
        <taxon>Actinopterygii</taxon>
        <taxon>Neopterygii</taxon>
        <taxon>Teleostei</taxon>
        <taxon>Osteoglossocephala</taxon>
        <taxon>Osteoglossomorpha</taxon>
        <taxon>Osteoglossiformes</taxon>
        <taxon>Osteoglossidae</taxon>
        <taxon>Scleropages</taxon>
    </lineage>
</organism>
<dbReference type="InterPro" id="IPR051867">
    <property type="entry name" value="Angio_Inhib/Adhesion_GPCR"/>
</dbReference>
<evidence type="ECO:0000256" key="4">
    <source>
        <dbReference type="ARBA" id="ARBA00022692"/>
    </source>
</evidence>
<dbReference type="InterPro" id="IPR000884">
    <property type="entry name" value="TSP1_rpt"/>
</dbReference>
<dbReference type="AlphaFoldDB" id="A0A0P7W8B3"/>
<dbReference type="InterPro" id="IPR032471">
    <property type="entry name" value="AGRL2-4_GAIN_subdom_A"/>
</dbReference>
<evidence type="ECO:0000256" key="2">
    <source>
        <dbReference type="ARBA" id="ARBA00004613"/>
    </source>
</evidence>
<evidence type="ECO:0000256" key="8">
    <source>
        <dbReference type="ARBA" id="ARBA00023157"/>
    </source>
</evidence>